<evidence type="ECO:0000313" key="1">
    <source>
        <dbReference type="EMBL" id="GEB31479.1"/>
    </source>
</evidence>
<dbReference type="Gene3D" id="1.20.1440.30">
    <property type="entry name" value="Biosynthetic Protein domain"/>
    <property type="match status" value="1"/>
</dbReference>
<accession>A0A4Y3PK24</accession>
<gene>
    <name evidence="1" type="ORF">BPA01_10590</name>
</gene>
<dbReference type="Proteomes" id="UP000316882">
    <property type="component" value="Unassembled WGS sequence"/>
</dbReference>
<comment type="caution">
    <text evidence="1">The sequence shown here is derived from an EMBL/GenBank/DDBJ whole genome shotgun (WGS) entry which is preliminary data.</text>
</comment>
<dbReference type="SUPFAM" id="SSF159501">
    <property type="entry name" value="EreA/ChaN-like"/>
    <property type="match status" value="1"/>
</dbReference>
<dbReference type="AlphaFoldDB" id="A0A4Y3PK24"/>
<dbReference type="STRING" id="54914.AV540_09630"/>
<dbReference type="Gene3D" id="3.40.1660.10">
    <property type="entry name" value="EreA-like (biosynthetic domain)"/>
    <property type="match status" value="1"/>
</dbReference>
<keyword evidence="2" id="KW-1185">Reference proteome</keyword>
<dbReference type="EMBL" id="BJMH01000004">
    <property type="protein sequence ID" value="GEB31479.1"/>
    <property type="molecule type" value="Genomic_DNA"/>
</dbReference>
<protein>
    <submittedName>
        <fullName evidence="1">Erythromycin esterase</fullName>
    </submittedName>
</protein>
<evidence type="ECO:0000313" key="2">
    <source>
        <dbReference type="Proteomes" id="UP000316882"/>
    </source>
</evidence>
<organism evidence="1 2">
    <name type="scientific">Brevibacillus parabrevis</name>
    <dbReference type="NCBI Taxonomy" id="54914"/>
    <lineage>
        <taxon>Bacteria</taxon>
        <taxon>Bacillati</taxon>
        <taxon>Bacillota</taxon>
        <taxon>Bacilli</taxon>
        <taxon>Bacillales</taxon>
        <taxon>Paenibacillaceae</taxon>
        <taxon>Brevibacillus</taxon>
    </lineage>
</organism>
<dbReference type="InterPro" id="IPR007815">
    <property type="entry name" value="Emycin_Estase"/>
</dbReference>
<dbReference type="InterPro" id="IPR052036">
    <property type="entry name" value="Hydrolase/PRTase-associated"/>
</dbReference>
<dbReference type="PANTHER" id="PTHR31299:SF0">
    <property type="entry name" value="ESTERASE, PUTATIVE (AFU_ORTHOLOGUE AFUA_1G05850)-RELATED"/>
    <property type="match status" value="1"/>
</dbReference>
<dbReference type="Pfam" id="PF05139">
    <property type="entry name" value="Erythro_esteras"/>
    <property type="match status" value="1"/>
</dbReference>
<dbReference type="Gene3D" id="3.30.1870.10">
    <property type="entry name" value="EreA-like, domain 2"/>
    <property type="match status" value="1"/>
</dbReference>
<dbReference type="GO" id="GO:0046677">
    <property type="term" value="P:response to antibiotic"/>
    <property type="evidence" value="ECO:0007669"/>
    <property type="project" value="InterPro"/>
</dbReference>
<dbReference type="PANTHER" id="PTHR31299">
    <property type="entry name" value="ESTERASE, PUTATIVE (AFU_ORTHOLOGUE AFUA_1G05850)-RELATED"/>
    <property type="match status" value="1"/>
</dbReference>
<proteinExistence type="predicted"/>
<name>A0A4Y3PK24_BREPA</name>
<sequence>MKKRPTESEIVMEKIVLIAASLLLMLSVLTGFDTPAPAASSLQSSLQKYAVPVAKMELPAKTIIGFGEATHGNKQFTTLKLDVFRHVVEKQSYRVFAIEGDFGGAQKVNDFLLGGHVTANDAAKAIGFAIYNTQEMADLLSWMRTYNEKQPADQKIHFYGFDMQRYDHNKTRLFAYLQKVDPALASESAKALAKLTDQTVSDEKLAKESLASTRHMLERIKQNKTAYIAKSSEKDYELAVAYAESIMQNATLHGTNVPYGSTRDRFMADRVNWILAFEKKFYGRQQLFIAGHNGHIEKTSTTAGIIASMGAHLAKTWGDQYYAIGSEFYESSFLAKDASTNERKLFHVKNSGEQRLAVLFAKTGMADGFLDFAKTRQDTAFSAYVNRAQPISAIGDMFASWYGSIEKMYTLQMVPAKAFDALVFVRTATPSVMLAE</sequence>
<dbReference type="CDD" id="cd14728">
    <property type="entry name" value="Ere-like"/>
    <property type="match status" value="1"/>
</dbReference>
<reference evidence="1 2" key="1">
    <citation type="submission" date="2019-06" db="EMBL/GenBank/DDBJ databases">
        <title>Whole genome shotgun sequence of Brevibacillus parabrevis NBRC 12334.</title>
        <authorList>
            <person name="Hosoyama A."/>
            <person name="Uohara A."/>
            <person name="Ohji S."/>
            <person name="Ichikawa N."/>
        </authorList>
    </citation>
    <scope>NUCLEOTIDE SEQUENCE [LARGE SCALE GENOMIC DNA]</scope>
    <source>
        <strain evidence="1 2">NBRC 12334</strain>
    </source>
</reference>